<keyword evidence="6" id="KW-0863">Zinc-finger</keyword>
<dbReference type="GO" id="GO:0006513">
    <property type="term" value="P:protein monoubiquitination"/>
    <property type="evidence" value="ECO:0007669"/>
    <property type="project" value="TreeGrafter"/>
</dbReference>
<dbReference type="EC" id="2.3.2.27" evidence="2"/>
<accession>A0A1V6PJK5</accession>
<dbReference type="InterPro" id="IPR013083">
    <property type="entry name" value="Znf_RING/FYVE/PHD"/>
</dbReference>
<feature type="domain" description="RING-type" evidence="8">
    <location>
        <begin position="66"/>
        <end position="106"/>
    </location>
</feature>
<dbReference type="Gene3D" id="3.30.40.10">
    <property type="entry name" value="Zinc/RING finger domain, C3HC4 (zinc finger)"/>
    <property type="match status" value="1"/>
</dbReference>
<evidence type="ECO:0000256" key="3">
    <source>
        <dbReference type="ARBA" id="ARBA00022679"/>
    </source>
</evidence>
<dbReference type="Pfam" id="PF13639">
    <property type="entry name" value="zf-RING_2"/>
    <property type="match status" value="1"/>
</dbReference>
<dbReference type="SMART" id="SM00184">
    <property type="entry name" value="RING"/>
    <property type="match status" value="1"/>
</dbReference>
<comment type="catalytic activity">
    <reaction evidence="1">
        <text>S-ubiquitinyl-[E2 ubiquitin-conjugating enzyme]-L-cysteine + [acceptor protein]-L-lysine = [E2 ubiquitin-conjugating enzyme]-L-cysteine + N(6)-ubiquitinyl-[acceptor protein]-L-lysine.</text>
        <dbReference type="EC" id="2.3.2.27"/>
    </reaction>
</comment>
<dbReference type="Proteomes" id="UP000191522">
    <property type="component" value="Unassembled WGS sequence"/>
</dbReference>
<evidence type="ECO:0000256" key="7">
    <source>
        <dbReference type="SAM" id="MobiDB-lite"/>
    </source>
</evidence>
<dbReference type="PANTHER" id="PTHR46077:SF1">
    <property type="entry name" value="TOP1 BINDING ARGININE_SERINE RICH PROTEIN, E3 UBIQUITIN LIGASE"/>
    <property type="match status" value="1"/>
</dbReference>
<evidence type="ECO:0000256" key="1">
    <source>
        <dbReference type="ARBA" id="ARBA00000900"/>
    </source>
</evidence>
<dbReference type="GO" id="GO:0061630">
    <property type="term" value="F:ubiquitin protein ligase activity"/>
    <property type="evidence" value="ECO:0007669"/>
    <property type="project" value="UniProtKB-EC"/>
</dbReference>
<evidence type="ECO:0000256" key="4">
    <source>
        <dbReference type="ARBA" id="ARBA00023015"/>
    </source>
</evidence>
<evidence type="ECO:0000256" key="5">
    <source>
        <dbReference type="ARBA" id="ARBA00023163"/>
    </source>
</evidence>
<evidence type="ECO:0000313" key="10">
    <source>
        <dbReference type="Proteomes" id="UP000191522"/>
    </source>
</evidence>
<feature type="region of interest" description="Disordered" evidence="7">
    <location>
        <begin position="156"/>
        <end position="178"/>
    </location>
</feature>
<dbReference type="GO" id="GO:0008270">
    <property type="term" value="F:zinc ion binding"/>
    <property type="evidence" value="ECO:0007669"/>
    <property type="project" value="UniProtKB-KW"/>
</dbReference>
<evidence type="ECO:0000256" key="2">
    <source>
        <dbReference type="ARBA" id="ARBA00012483"/>
    </source>
</evidence>
<dbReference type="InterPro" id="IPR001841">
    <property type="entry name" value="Znf_RING"/>
</dbReference>
<evidence type="ECO:0000313" key="9">
    <source>
        <dbReference type="EMBL" id="OQD77161.1"/>
    </source>
</evidence>
<name>A0A1V6PJK5_PENDC</name>
<dbReference type="EMBL" id="MDYL01000003">
    <property type="protein sequence ID" value="OQD77161.1"/>
    <property type="molecule type" value="Genomic_DNA"/>
</dbReference>
<protein>
    <recommendedName>
        <fullName evidence="2">RING-type E3 ubiquitin transferase</fullName>
        <ecNumber evidence="2">2.3.2.27</ecNumber>
    </recommendedName>
</protein>
<dbReference type="OrthoDB" id="21204at2759"/>
<sequence>MAVAGKLEQARAAGAFFATGGTYRCISPPASFLRQSLPMAEGDLQREILQRTLKEVADEETESDPCVICLETITEPSVAVPCHHSNFDYLCLLSWLEQQPNCPLCKVQLTKVQYDLKNPRGPKAYNVPLTPPSGEPHQVSGIQSRALAGGLLIDHSRRRRPRPHPRQPQTPSDDPLAVRRSVYRNQLYSLRVGSNRLSQYSEVTPEQFNRDETLVSRARKWIRRELQVFAFLNPGTEGDQPTPPARPGPQRLEERRANNAEFLLEYVIAILRTVDIKGSAGQAEELLRDFIGRDNARFIQDLRRVPVEEAVMKAAKGLAVEIDAHLGVQKQPGVVVHLPFVIMTGAFSIGFRGPSPVLHGILKAIPIAVQSHRGIESFSIDIYPTDSLEHFEKHVQ</sequence>
<dbReference type="PROSITE" id="PS50089">
    <property type="entry name" value="ZF_RING_2"/>
    <property type="match status" value="1"/>
</dbReference>
<feature type="compositionally biased region" description="Basic residues" evidence="7">
    <location>
        <begin position="156"/>
        <end position="165"/>
    </location>
</feature>
<evidence type="ECO:0000259" key="8">
    <source>
        <dbReference type="PROSITE" id="PS50089"/>
    </source>
</evidence>
<keyword evidence="6" id="KW-0862">Zinc</keyword>
<keyword evidence="5" id="KW-0804">Transcription</keyword>
<dbReference type="GO" id="GO:0000209">
    <property type="term" value="P:protein polyubiquitination"/>
    <property type="evidence" value="ECO:0007669"/>
    <property type="project" value="TreeGrafter"/>
</dbReference>
<keyword evidence="6" id="KW-0479">Metal-binding</keyword>
<comment type="caution">
    <text evidence="9">The sequence shown here is derived from an EMBL/GenBank/DDBJ whole genome shotgun (WGS) entry which is preliminary data.</text>
</comment>
<proteinExistence type="predicted"/>
<dbReference type="AlphaFoldDB" id="A0A1V6PJK5"/>
<keyword evidence="4" id="KW-0805">Transcription regulation</keyword>
<keyword evidence="10" id="KW-1185">Reference proteome</keyword>
<gene>
    <name evidence="9" type="ORF">PENDEC_c003G01619</name>
</gene>
<dbReference type="STRING" id="69771.A0A1V6PJK5"/>
<evidence type="ECO:0000256" key="6">
    <source>
        <dbReference type="PROSITE-ProRule" id="PRU00175"/>
    </source>
</evidence>
<reference evidence="10" key="1">
    <citation type="journal article" date="2017" name="Nat. Microbiol.">
        <title>Global analysis of biosynthetic gene clusters reveals vast potential of secondary metabolite production in Penicillium species.</title>
        <authorList>
            <person name="Nielsen J.C."/>
            <person name="Grijseels S."/>
            <person name="Prigent S."/>
            <person name="Ji B."/>
            <person name="Dainat J."/>
            <person name="Nielsen K.F."/>
            <person name="Frisvad J.C."/>
            <person name="Workman M."/>
            <person name="Nielsen J."/>
        </authorList>
    </citation>
    <scope>NUCLEOTIDE SEQUENCE [LARGE SCALE GENOMIC DNA]</scope>
    <source>
        <strain evidence="10">IBT 11843</strain>
    </source>
</reference>
<organism evidence="9 10">
    <name type="scientific">Penicillium decumbens</name>
    <dbReference type="NCBI Taxonomy" id="69771"/>
    <lineage>
        <taxon>Eukaryota</taxon>
        <taxon>Fungi</taxon>
        <taxon>Dikarya</taxon>
        <taxon>Ascomycota</taxon>
        <taxon>Pezizomycotina</taxon>
        <taxon>Eurotiomycetes</taxon>
        <taxon>Eurotiomycetidae</taxon>
        <taxon>Eurotiales</taxon>
        <taxon>Aspergillaceae</taxon>
        <taxon>Penicillium</taxon>
    </lineage>
</organism>
<dbReference type="SUPFAM" id="SSF57850">
    <property type="entry name" value="RING/U-box"/>
    <property type="match status" value="1"/>
</dbReference>
<keyword evidence="3" id="KW-0808">Transferase</keyword>
<dbReference type="PANTHER" id="PTHR46077">
    <property type="entry name" value="E3 UBIQUITIN-PROTEIN LIGASE TOPORS"/>
    <property type="match status" value="1"/>
</dbReference>